<comment type="subcellular location">
    <subcellularLocation>
        <location evidence="1 10">Cell membrane</location>
        <topology evidence="1 10">Multi-pass membrane protein</topology>
    </subcellularLocation>
</comment>
<dbReference type="EMBL" id="MFBF01000013">
    <property type="protein sequence ID" value="OGD91667.1"/>
    <property type="molecule type" value="Genomic_DNA"/>
</dbReference>
<dbReference type="HAMAP" id="MF_01464_B">
    <property type="entry name" value="SecF_B"/>
    <property type="match status" value="1"/>
</dbReference>
<dbReference type="NCBIfam" id="TIGR00916">
    <property type="entry name" value="2A0604s01"/>
    <property type="match status" value="1"/>
</dbReference>
<keyword evidence="2 10" id="KW-0813">Transport</keyword>
<evidence type="ECO:0000259" key="11">
    <source>
        <dbReference type="PROSITE" id="PS50156"/>
    </source>
</evidence>
<keyword evidence="5 10" id="KW-0812">Transmembrane</keyword>
<feature type="transmembrane region" description="Helical" evidence="10">
    <location>
        <begin position="152"/>
        <end position="180"/>
    </location>
</feature>
<dbReference type="InterPro" id="IPR022645">
    <property type="entry name" value="SecD/SecF_bac"/>
</dbReference>
<dbReference type="GO" id="GO:0005886">
    <property type="term" value="C:plasma membrane"/>
    <property type="evidence" value="ECO:0007669"/>
    <property type="project" value="UniProtKB-SubCell"/>
</dbReference>
<evidence type="ECO:0000256" key="6">
    <source>
        <dbReference type="ARBA" id="ARBA00022927"/>
    </source>
</evidence>
<evidence type="ECO:0000256" key="9">
    <source>
        <dbReference type="ARBA" id="ARBA00023136"/>
    </source>
</evidence>
<sequence length="301" mass="33375">MNLVKYRNLFFGFSLLIIIPGAIALFLWGLKVGIDFAGGTLWEVKIAQSADAPWIREFLVKEGAEVSQVAQTAQDTYLVRLKTTEEETLNNLRTKVDDNFGPSEDVRLETVGPTISKELAQKAIIAVLLAIAGIVVYLTWSFRQIPKPASSLAFGVCTVIALLHDVLVLVGVFAILGHFFAIEVDALFITATLTVIGFSVHDTIVVFDRIRENLKKYDDYPFENVVNHSILQTFSRSLNTSLTAVFVLLALFLFGGETIKTFVLALLIGIISGTYSSIFNAAPLLILWQNFKGIKFRLKRN</sequence>
<evidence type="ECO:0000313" key="12">
    <source>
        <dbReference type="EMBL" id="OGD91667.1"/>
    </source>
</evidence>
<dbReference type="Proteomes" id="UP000177124">
    <property type="component" value="Unassembled WGS sequence"/>
</dbReference>
<dbReference type="GO" id="GO:0006605">
    <property type="term" value="P:protein targeting"/>
    <property type="evidence" value="ECO:0007669"/>
    <property type="project" value="UniProtKB-UniRule"/>
</dbReference>
<keyword evidence="6 10" id="KW-0653">Protein transport</keyword>
<evidence type="ECO:0000256" key="7">
    <source>
        <dbReference type="ARBA" id="ARBA00022989"/>
    </source>
</evidence>
<dbReference type="PROSITE" id="PS50156">
    <property type="entry name" value="SSD"/>
    <property type="match status" value="1"/>
</dbReference>
<keyword evidence="8 10" id="KW-0811">Translocation</keyword>
<name>A0A1F5GIN1_9BACT</name>
<comment type="function">
    <text evidence="10">Part of the Sec protein translocase complex. Interacts with the SecYEG preprotein conducting channel. SecDF uses the proton motive force (PMF) to complete protein translocation after the ATP-dependent function of SecA.</text>
</comment>
<dbReference type="InterPro" id="IPR055344">
    <property type="entry name" value="SecD_SecF_C_bact"/>
</dbReference>
<evidence type="ECO:0000313" key="13">
    <source>
        <dbReference type="Proteomes" id="UP000177124"/>
    </source>
</evidence>
<evidence type="ECO:0000256" key="10">
    <source>
        <dbReference type="HAMAP-Rule" id="MF_01464"/>
    </source>
</evidence>
<dbReference type="AlphaFoldDB" id="A0A1F5GIN1"/>
<evidence type="ECO:0000256" key="1">
    <source>
        <dbReference type="ARBA" id="ARBA00004651"/>
    </source>
</evidence>
<protein>
    <recommendedName>
        <fullName evidence="10">Protein-export membrane protein SecF</fullName>
    </recommendedName>
</protein>
<dbReference type="NCBIfam" id="TIGR00966">
    <property type="entry name" value="transloc_SecF"/>
    <property type="match status" value="1"/>
</dbReference>
<dbReference type="PANTHER" id="PTHR30081">
    <property type="entry name" value="PROTEIN-EXPORT MEMBRANE PROTEIN SEC"/>
    <property type="match status" value="1"/>
</dbReference>
<evidence type="ECO:0000256" key="2">
    <source>
        <dbReference type="ARBA" id="ARBA00022448"/>
    </source>
</evidence>
<keyword evidence="3 10" id="KW-1003">Cell membrane</keyword>
<dbReference type="InterPro" id="IPR000731">
    <property type="entry name" value="SSD"/>
</dbReference>
<evidence type="ECO:0000256" key="5">
    <source>
        <dbReference type="ARBA" id="ARBA00022692"/>
    </source>
</evidence>
<feature type="transmembrane region" description="Helical" evidence="10">
    <location>
        <begin position="9"/>
        <end position="30"/>
    </location>
</feature>
<evidence type="ECO:0000256" key="8">
    <source>
        <dbReference type="ARBA" id="ARBA00023010"/>
    </source>
</evidence>
<feature type="transmembrane region" description="Helical" evidence="10">
    <location>
        <begin position="186"/>
        <end position="207"/>
    </location>
</feature>
<dbReference type="Gene3D" id="1.20.1640.10">
    <property type="entry name" value="Multidrug efflux transporter AcrB transmembrane domain"/>
    <property type="match status" value="1"/>
</dbReference>
<comment type="caution">
    <text evidence="12">The sequence shown here is derived from an EMBL/GenBank/DDBJ whole genome shotgun (WGS) entry which is preliminary data.</text>
</comment>
<dbReference type="InterPro" id="IPR022813">
    <property type="entry name" value="SecD/SecF_arch_bac"/>
</dbReference>
<reference evidence="12 13" key="1">
    <citation type="journal article" date="2016" name="Nat. Commun.">
        <title>Thousands of microbial genomes shed light on interconnected biogeochemical processes in an aquifer system.</title>
        <authorList>
            <person name="Anantharaman K."/>
            <person name="Brown C.T."/>
            <person name="Hug L.A."/>
            <person name="Sharon I."/>
            <person name="Castelle C.J."/>
            <person name="Probst A.J."/>
            <person name="Thomas B.C."/>
            <person name="Singh A."/>
            <person name="Wilkins M.J."/>
            <person name="Karaoz U."/>
            <person name="Brodie E.L."/>
            <person name="Williams K.H."/>
            <person name="Hubbard S.S."/>
            <person name="Banfield J.F."/>
        </authorList>
    </citation>
    <scope>NUCLEOTIDE SEQUENCE [LARGE SCALE GENOMIC DNA]</scope>
</reference>
<gene>
    <name evidence="10" type="primary">secF</name>
    <name evidence="12" type="ORF">A3D07_03625</name>
</gene>
<dbReference type="InterPro" id="IPR005665">
    <property type="entry name" value="SecF_bac"/>
</dbReference>
<accession>A0A1F5GIN1</accession>
<dbReference type="GO" id="GO:0015450">
    <property type="term" value="F:protein-transporting ATPase activity"/>
    <property type="evidence" value="ECO:0007669"/>
    <property type="project" value="InterPro"/>
</dbReference>
<feature type="transmembrane region" description="Helical" evidence="10">
    <location>
        <begin position="238"/>
        <end position="256"/>
    </location>
</feature>
<dbReference type="PRINTS" id="PR01755">
    <property type="entry name" value="SECFTRNLCASE"/>
</dbReference>
<organism evidence="12 13">
    <name type="scientific">Candidatus Curtissbacteria bacterium RIFCSPHIGHO2_02_FULL_42_15</name>
    <dbReference type="NCBI Taxonomy" id="1797716"/>
    <lineage>
        <taxon>Bacteria</taxon>
        <taxon>Candidatus Curtissiibacteriota</taxon>
    </lineage>
</organism>
<keyword evidence="7 10" id="KW-1133">Transmembrane helix</keyword>
<feature type="domain" description="SSD" evidence="11">
    <location>
        <begin position="123"/>
        <end position="287"/>
    </location>
</feature>
<proteinExistence type="inferred from homology"/>
<keyword evidence="4" id="KW-0997">Cell inner membrane</keyword>
<dbReference type="Pfam" id="PF02355">
    <property type="entry name" value="SecD_SecF_C"/>
    <property type="match status" value="1"/>
</dbReference>
<dbReference type="SUPFAM" id="SSF82866">
    <property type="entry name" value="Multidrug efflux transporter AcrB transmembrane domain"/>
    <property type="match status" value="1"/>
</dbReference>
<evidence type="ECO:0000256" key="4">
    <source>
        <dbReference type="ARBA" id="ARBA00022519"/>
    </source>
</evidence>
<feature type="transmembrane region" description="Helical" evidence="10">
    <location>
        <begin position="123"/>
        <end position="140"/>
    </location>
</feature>
<keyword evidence="9 10" id="KW-0472">Membrane</keyword>
<feature type="transmembrane region" description="Helical" evidence="10">
    <location>
        <begin position="262"/>
        <end position="288"/>
    </location>
</feature>
<evidence type="ECO:0000256" key="3">
    <source>
        <dbReference type="ARBA" id="ARBA00022475"/>
    </source>
</evidence>
<dbReference type="PANTHER" id="PTHR30081:SF8">
    <property type="entry name" value="PROTEIN TRANSLOCASE SUBUNIT SECF"/>
    <property type="match status" value="1"/>
</dbReference>
<dbReference type="STRING" id="1797716.A3D07_03625"/>
<comment type="similarity">
    <text evidence="10">Belongs to the SecD/SecF family. SecF subfamily.</text>
</comment>
<dbReference type="GO" id="GO:0065002">
    <property type="term" value="P:intracellular protein transmembrane transport"/>
    <property type="evidence" value="ECO:0007669"/>
    <property type="project" value="UniProtKB-UniRule"/>
</dbReference>
<dbReference type="InterPro" id="IPR048634">
    <property type="entry name" value="SecD_SecF_C"/>
</dbReference>
<dbReference type="GO" id="GO:0043952">
    <property type="term" value="P:protein transport by the Sec complex"/>
    <property type="evidence" value="ECO:0007669"/>
    <property type="project" value="UniProtKB-UniRule"/>
</dbReference>
<comment type="subunit">
    <text evidence="10">Forms a complex with SecD. Part of the essential Sec protein translocation apparatus which comprises SecA, SecYEG and auxiliary proteins SecDF. Other proteins may also be involved.</text>
</comment>